<dbReference type="OrthoDB" id="9799980at2"/>
<evidence type="ECO:0000256" key="8">
    <source>
        <dbReference type="ARBA" id="ARBA00022825"/>
    </source>
</evidence>
<evidence type="ECO:0000256" key="6">
    <source>
        <dbReference type="ARBA" id="ARBA00022670"/>
    </source>
</evidence>
<keyword evidence="8" id="KW-0720">Serine protease</keyword>
<protein>
    <recommendedName>
        <fullName evidence="5">Cyanophycinase</fullName>
        <ecNumber evidence="4">3.4.15.6</ecNumber>
    </recommendedName>
</protein>
<dbReference type="InterPro" id="IPR011811">
    <property type="entry name" value="Peptidase_S51_cyanophycinase"/>
</dbReference>
<dbReference type="Proteomes" id="UP000288012">
    <property type="component" value="Unassembled WGS sequence"/>
</dbReference>
<dbReference type="NCBIfam" id="TIGR02069">
    <property type="entry name" value="cyanophycinase"/>
    <property type="match status" value="1"/>
</dbReference>
<evidence type="ECO:0000256" key="3">
    <source>
        <dbReference type="ARBA" id="ARBA00006534"/>
    </source>
</evidence>
<proteinExistence type="inferred from homology"/>
<dbReference type="GO" id="GO:0008236">
    <property type="term" value="F:serine-type peptidase activity"/>
    <property type="evidence" value="ECO:0007669"/>
    <property type="project" value="UniProtKB-KW"/>
</dbReference>
<dbReference type="CDD" id="cd03145">
    <property type="entry name" value="GAT1_cyanophycinase"/>
    <property type="match status" value="1"/>
</dbReference>
<sequence length="284" mass="31351">MNCKGQLLLIGGAEDIGDEYAQQEREENRKFEEFEILKDVVNKASRDNRIEFITTGTRQPEAVRARYEEAFDKMGYSCPNFTYIEEKEEAHDKNILARIEKADVVFFTGGDQSRLAQILCGTPLTQLIKKRYEEDANFLIAGTSAGAMFLSALMIEEAPVTEALLKDTVKVAGGFGVVPFCIIDTHFIKRGRFGRLAQAVISNSEHLGIGLGEDTAISVKKGTEATCIGSGTVVTINGKFVKNTNLSKAREREPIFIENLVVNILVKGCRFSLEDGALLASEVR</sequence>
<evidence type="ECO:0000256" key="4">
    <source>
        <dbReference type="ARBA" id="ARBA00013115"/>
    </source>
</evidence>
<dbReference type="GO" id="GO:0008241">
    <property type="term" value="F:peptidyl-dipeptidase activity"/>
    <property type="evidence" value="ECO:0007669"/>
    <property type="project" value="UniProtKB-EC"/>
</dbReference>
<dbReference type="Gene3D" id="3.40.50.880">
    <property type="match status" value="1"/>
</dbReference>
<accession>A0A433JI96</accession>
<evidence type="ECO:0000256" key="5">
    <source>
        <dbReference type="ARBA" id="ARBA00015719"/>
    </source>
</evidence>
<keyword evidence="10" id="KW-1185">Reference proteome</keyword>
<dbReference type="InterPro" id="IPR005320">
    <property type="entry name" value="Peptidase_S51"/>
</dbReference>
<evidence type="ECO:0000256" key="1">
    <source>
        <dbReference type="ARBA" id="ARBA00001092"/>
    </source>
</evidence>
<comment type="caution">
    <text evidence="9">The sequence shown here is derived from an EMBL/GenBank/DDBJ whole genome shotgun (WGS) entry which is preliminary data.</text>
</comment>
<evidence type="ECO:0000256" key="7">
    <source>
        <dbReference type="ARBA" id="ARBA00022801"/>
    </source>
</evidence>
<keyword evidence="7 9" id="KW-0378">Hydrolase</keyword>
<dbReference type="EC" id="3.4.15.6" evidence="4"/>
<organism evidence="9 10">
    <name type="scientific">Legionella septentrionalis</name>
    <dbReference type="NCBI Taxonomy" id="2498109"/>
    <lineage>
        <taxon>Bacteria</taxon>
        <taxon>Pseudomonadati</taxon>
        <taxon>Pseudomonadota</taxon>
        <taxon>Gammaproteobacteria</taxon>
        <taxon>Legionellales</taxon>
        <taxon>Legionellaceae</taxon>
        <taxon>Legionella</taxon>
    </lineage>
</organism>
<dbReference type="GO" id="GO:0004180">
    <property type="term" value="F:carboxypeptidase activity"/>
    <property type="evidence" value="ECO:0007669"/>
    <property type="project" value="UniProtKB-KW"/>
</dbReference>
<keyword evidence="9" id="KW-0121">Carboxypeptidase</keyword>
<evidence type="ECO:0000313" key="9">
    <source>
        <dbReference type="EMBL" id="RUQ84984.1"/>
    </source>
</evidence>
<dbReference type="AlphaFoldDB" id="A0A433JI96"/>
<evidence type="ECO:0000256" key="2">
    <source>
        <dbReference type="ARBA" id="ARBA00002039"/>
    </source>
</evidence>
<dbReference type="RefSeq" id="WP_126953980.1">
    <property type="nucleotide sequence ID" value="NZ_RZGR01000023.1"/>
</dbReference>
<name>A0A433JI96_9GAMM</name>
<gene>
    <name evidence="9" type="ORF">EKM59_07950</name>
</gene>
<dbReference type="Pfam" id="PF03575">
    <property type="entry name" value="Peptidase_S51"/>
    <property type="match status" value="1"/>
</dbReference>
<keyword evidence="6" id="KW-0645">Protease</keyword>
<comment type="function">
    <text evidence="2">Exopeptidase that catalyzes the hydrolytic cleavage of multi-L-arginyl-poly-L-aspartic acid (cyanophycin; a water-insoluble reserve polymer) into aspartate-arginine dipeptides.</text>
</comment>
<comment type="similarity">
    <text evidence="3">Belongs to the peptidase S51 family.</text>
</comment>
<dbReference type="InterPro" id="IPR029062">
    <property type="entry name" value="Class_I_gatase-like"/>
</dbReference>
<evidence type="ECO:0000313" key="10">
    <source>
        <dbReference type="Proteomes" id="UP000288012"/>
    </source>
</evidence>
<dbReference type="PANTHER" id="PTHR36175:SF1">
    <property type="entry name" value="CYANOPHYCINASE"/>
    <property type="match status" value="1"/>
</dbReference>
<dbReference type="PANTHER" id="PTHR36175">
    <property type="entry name" value="CYANOPHYCINASE"/>
    <property type="match status" value="1"/>
</dbReference>
<comment type="catalytic activity">
    <reaction evidence="1">
        <text>[L-4-(L-arginin-2-N-yl)aspartate](n) + H2O = [L-4-(L-arginin-2-N-yl)aspartate](n-1) + L-4-(L-arginin-2-N-yl)aspartate</text>
        <dbReference type="Rhea" id="RHEA:12845"/>
        <dbReference type="Rhea" id="RHEA-COMP:13728"/>
        <dbReference type="Rhea" id="RHEA-COMP:13734"/>
        <dbReference type="ChEBI" id="CHEBI:15377"/>
        <dbReference type="ChEBI" id="CHEBI:137986"/>
        <dbReference type="ChEBI" id="CHEBI:137991"/>
        <dbReference type="EC" id="3.4.15.6"/>
    </reaction>
</comment>
<dbReference type="SUPFAM" id="SSF52317">
    <property type="entry name" value="Class I glutamine amidotransferase-like"/>
    <property type="match status" value="1"/>
</dbReference>
<dbReference type="GO" id="GO:0006508">
    <property type="term" value="P:proteolysis"/>
    <property type="evidence" value="ECO:0007669"/>
    <property type="project" value="UniProtKB-KW"/>
</dbReference>
<reference evidence="9 10" key="1">
    <citation type="submission" date="2018-12" db="EMBL/GenBank/DDBJ databases">
        <title>Legionella sp,whole genome shotgun sequence.</title>
        <authorList>
            <person name="Wu H."/>
        </authorList>
    </citation>
    <scope>NUCLEOTIDE SEQUENCE [LARGE SCALE GENOMIC DNA]</scope>
    <source>
        <strain evidence="10">km714</strain>
    </source>
</reference>
<dbReference type="EMBL" id="RZGR01000023">
    <property type="protein sequence ID" value="RUQ84984.1"/>
    <property type="molecule type" value="Genomic_DNA"/>
</dbReference>